<dbReference type="RefSeq" id="WP_190879290.1">
    <property type="nucleotide sequence ID" value="NZ_CP159837.1"/>
</dbReference>
<name>A0AAU8JEP9_9CYAN</name>
<sequence length="197" mass="21220">MYSSTKLALSSVIIGSLLASIIQPAQAAGISFTPTGTQLDGDAILDIETTVGARQPFTVNIDQAGLAVGDTFEFQVGWDSNELDNKAMGFQSSDLSVTLWNSKEQGQYQFINYKYVANGSPNQKIEFDFQVAPGLSNNGQRDFWVSLLDGNLINSNLFTSTYQEVEVQPVPEPITGVILGGLAAGAVMMNRKKNKTA</sequence>
<gene>
    <name evidence="2" type="ORF">ABWT76_000472</name>
</gene>
<accession>A0AAU8JEP9</accession>
<dbReference type="EMBL" id="CP159837">
    <property type="protein sequence ID" value="XCM37689.1"/>
    <property type="molecule type" value="Genomic_DNA"/>
</dbReference>
<reference evidence="2" key="1">
    <citation type="submission" date="2024-07" db="EMBL/GenBank/DDBJ databases">
        <authorList>
            <person name="Kim Y.J."/>
            <person name="Jeong J.Y."/>
        </authorList>
    </citation>
    <scope>NUCLEOTIDE SEQUENCE</scope>
    <source>
        <strain evidence="2">GIHE-MW2</strain>
    </source>
</reference>
<feature type="chain" id="PRO_5043650202" evidence="1">
    <location>
        <begin position="28"/>
        <end position="197"/>
    </location>
</feature>
<evidence type="ECO:0000313" key="2">
    <source>
        <dbReference type="EMBL" id="XCM37689.1"/>
    </source>
</evidence>
<dbReference type="AlphaFoldDB" id="A0AAU8JEP9"/>
<proteinExistence type="predicted"/>
<evidence type="ECO:0000256" key="1">
    <source>
        <dbReference type="SAM" id="SignalP"/>
    </source>
</evidence>
<feature type="signal peptide" evidence="1">
    <location>
        <begin position="1"/>
        <end position="27"/>
    </location>
</feature>
<dbReference type="NCBIfam" id="TIGR02595">
    <property type="entry name" value="PEP_CTERM"/>
    <property type="match status" value="1"/>
</dbReference>
<organism evidence="2">
    <name type="scientific">Planktothricoides raciborskii GIHE-MW2</name>
    <dbReference type="NCBI Taxonomy" id="2792601"/>
    <lineage>
        <taxon>Bacteria</taxon>
        <taxon>Bacillati</taxon>
        <taxon>Cyanobacteriota</taxon>
        <taxon>Cyanophyceae</taxon>
        <taxon>Oscillatoriophycideae</taxon>
        <taxon>Oscillatoriales</taxon>
        <taxon>Oscillatoriaceae</taxon>
        <taxon>Planktothricoides</taxon>
    </lineage>
</organism>
<dbReference type="InterPro" id="IPR013424">
    <property type="entry name" value="Ice-binding_C"/>
</dbReference>
<keyword evidence="1" id="KW-0732">Signal</keyword>
<protein>
    <submittedName>
        <fullName evidence="2">PEP-CTERM sorting domain-containing protein</fullName>
    </submittedName>
</protein>